<protein>
    <recommendedName>
        <fullName evidence="4">Large ribosomal subunit protein bL17</fullName>
    </recommendedName>
</protein>
<dbReference type="InterPro" id="IPR047859">
    <property type="entry name" value="Ribosomal_bL17_CS"/>
</dbReference>
<evidence type="ECO:0000256" key="3">
    <source>
        <dbReference type="ARBA" id="ARBA00023274"/>
    </source>
</evidence>
<keyword evidence="2 4" id="KW-0689">Ribosomal protein</keyword>
<evidence type="ECO:0000256" key="4">
    <source>
        <dbReference type="HAMAP-Rule" id="MF_01368"/>
    </source>
</evidence>
<accession>A0A328KFN1</accession>
<evidence type="ECO:0000313" key="9">
    <source>
        <dbReference type="Proteomes" id="UP000315953"/>
    </source>
</evidence>
<dbReference type="Proteomes" id="UP000249099">
    <property type="component" value="Unassembled WGS sequence"/>
</dbReference>
<reference evidence="7 8" key="1">
    <citation type="submission" date="2017-03" db="EMBL/GenBank/DDBJ databases">
        <title>wgs assembly of Dolosigranulum pigrum KPL CDC strains.</title>
        <authorList>
            <person name="Brugger S.D."/>
            <person name="Pettigrew M."/>
            <person name="Kong Y."/>
            <person name="Lemon K.P."/>
        </authorList>
    </citation>
    <scope>NUCLEOTIDE SEQUENCE [LARGE SCALE GENOMIC DNA]</scope>
    <source>
        <strain evidence="7 8">KPL1931_CDC4294-98</strain>
    </source>
</reference>
<dbReference type="EMBL" id="NAQV01000006">
    <property type="protein sequence ID" value="RAN64360.1"/>
    <property type="molecule type" value="Genomic_DNA"/>
</dbReference>
<comment type="subunit">
    <text evidence="4">Part of the 50S ribosomal subunit. Contacts protein L32.</text>
</comment>
<dbReference type="HAMAP" id="MF_01368">
    <property type="entry name" value="Ribosomal_bL17"/>
    <property type="match status" value="1"/>
</dbReference>
<dbReference type="KEGG" id="dpm:FNV33_01310"/>
<name>A0A328KFN1_9LACT</name>
<gene>
    <name evidence="4 6" type="primary">rplQ</name>
    <name evidence="7" type="ORF">B8A44_01930</name>
    <name evidence="6" type="ORF">FNV33_01310</name>
</gene>
<sequence length="139" mass="15807">MGYRKLGRTSSQRKAMLRDLVSDLIINDRIKTTKTRAKETQRLAEKMVTLGKRGDLHARRQAAAFLRNELAEVGETEDEIIVQSTLQKLFDDIAVRFENRNGGYTRVLNTEPRRGDGAPMAILEFVEKGEVAEQEAEEE</sequence>
<dbReference type="RefSeq" id="WP_004635000.1">
    <property type="nucleotide sequence ID" value="NZ_CAJHJL010000003.1"/>
</dbReference>
<evidence type="ECO:0000313" key="7">
    <source>
        <dbReference type="EMBL" id="RAN64360.1"/>
    </source>
</evidence>
<evidence type="ECO:0000313" key="6">
    <source>
        <dbReference type="EMBL" id="QDO90759.1"/>
    </source>
</evidence>
<dbReference type="InterPro" id="IPR036373">
    <property type="entry name" value="Ribosomal_bL17_sf"/>
</dbReference>
<organism evidence="7 8">
    <name type="scientific">Dolosigranulum pigrum</name>
    <dbReference type="NCBI Taxonomy" id="29394"/>
    <lineage>
        <taxon>Bacteria</taxon>
        <taxon>Bacillati</taxon>
        <taxon>Bacillota</taxon>
        <taxon>Bacilli</taxon>
        <taxon>Lactobacillales</taxon>
        <taxon>Carnobacteriaceae</taxon>
        <taxon>Dolosigranulum</taxon>
    </lineage>
</organism>
<dbReference type="GO" id="GO:0022625">
    <property type="term" value="C:cytosolic large ribosomal subunit"/>
    <property type="evidence" value="ECO:0007669"/>
    <property type="project" value="TreeGrafter"/>
</dbReference>
<dbReference type="PANTHER" id="PTHR14413">
    <property type="entry name" value="RIBOSOMAL PROTEIN L17"/>
    <property type="match status" value="1"/>
</dbReference>
<reference evidence="6 9" key="2">
    <citation type="submission" date="2019-07" db="EMBL/GenBank/DDBJ databases">
        <title>Genome assembly of a nasal isolate of Dolosigranulum pigrum from a chronic sinusitis patient.</title>
        <authorList>
            <person name="Baig S."/>
            <person name="Overballe-Petersen S."/>
            <person name="Kaspar U."/>
            <person name="Rendboe A."/>
            <person name="de Man T."/>
            <person name="Liu C."/>
            <person name="Price L.B."/>
            <person name="Stegger M."/>
            <person name="Becker K."/>
            <person name="Skytt Andersen P."/>
        </authorList>
    </citation>
    <scope>NUCLEOTIDE SEQUENCE [LARGE SCALE GENOMIC DNA]</scope>
    <source>
        <strain evidence="6 9">83VPs-KB5</strain>
    </source>
</reference>
<dbReference type="Proteomes" id="UP000315953">
    <property type="component" value="Chromosome"/>
</dbReference>
<dbReference type="OrthoDB" id="9809073at2"/>
<dbReference type="Gene3D" id="3.90.1030.10">
    <property type="entry name" value="Ribosomal protein L17"/>
    <property type="match status" value="1"/>
</dbReference>
<dbReference type="NCBIfam" id="TIGR00059">
    <property type="entry name" value="L17"/>
    <property type="match status" value="1"/>
</dbReference>
<comment type="similarity">
    <text evidence="1 4 5">Belongs to the bacterial ribosomal protein bL17 family.</text>
</comment>
<evidence type="ECO:0000256" key="1">
    <source>
        <dbReference type="ARBA" id="ARBA00008777"/>
    </source>
</evidence>
<dbReference type="GeneID" id="42693779"/>
<dbReference type="PANTHER" id="PTHR14413:SF16">
    <property type="entry name" value="LARGE RIBOSOMAL SUBUNIT PROTEIN BL17M"/>
    <property type="match status" value="1"/>
</dbReference>
<evidence type="ECO:0000313" key="8">
    <source>
        <dbReference type="Proteomes" id="UP000249099"/>
    </source>
</evidence>
<dbReference type="FunFam" id="3.90.1030.10:FF:000002">
    <property type="entry name" value="50S ribosomal protein L17"/>
    <property type="match status" value="1"/>
</dbReference>
<dbReference type="PROSITE" id="PS01167">
    <property type="entry name" value="RIBOSOMAL_L17"/>
    <property type="match status" value="1"/>
</dbReference>
<dbReference type="AlphaFoldDB" id="A0A328KFN1"/>
<dbReference type="Pfam" id="PF01196">
    <property type="entry name" value="Ribosomal_L17"/>
    <property type="match status" value="1"/>
</dbReference>
<proteinExistence type="inferred from homology"/>
<evidence type="ECO:0000256" key="2">
    <source>
        <dbReference type="ARBA" id="ARBA00022980"/>
    </source>
</evidence>
<dbReference type="GO" id="GO:0006412">
    <property type="term" value="P:translation"/>
    <property type="evidence" value="ECO:0007669"/>
    <property type="project" value="UniProtKB-UniRule"/>
</dbReference>
<dbReference type="SUPFAM" id="SSF64263">
    <property type="entry name" value="Prokaryotic ribosomal protein L17"/>
    <property type="match status" value="1"/>
</dbReference>
<dbReference type="EMBL" id="CP041626">
    <property type="protein sequence ID" value="QDO90759.1"/>
    <property type="molecule type" value="Genomic_DNA"/>
</dbReference>
<dbReference type="GO" id="GO:0003735">
    <property type="term" value="F:structural constituent of ribosome"/>
    <property type="evidence" value="ECO:0007669"/>
    <property type="project" value="InterPro"/>
</dbReference>
<evidence type="ECO:0000256" key="5">
    <source>
        <dbReference type="RuleBase" id="RU000660"/>
    </source>
</evidence>
<keyword evidence="3 4" id="KW-0687">Ribonucleoprotein</keyword>
<dbReference type="InterPro" id="IPR000456">
    <property type="entry name" value="Ribosomal_bL17"/>
</dbReference>